<dbReference type="Proteomes" id="UP001475781">
    <property type="component" value="Chromosome"/>
</dbReference>
<protein>
    <submittedName>
        <fullName evidence="1">Uncharacterized protein</fullName>
    </submittedName>
</protein>
<evidence type="ECO:0000313" key="2">
    <source>
        <dbReference type="Proteomes" id="UP001475781"/>
    </source>
</evidence>
<dbReference type="EMBL" id="CP101118">
    <property type="protein sequence ID" value="WZF88056.1"/>
    <property type="molecule type" value="Genomic_DNA"/>
</dbReference>
<dbReference type="RefSeq" id="WP_341581389.1">
    <property type="nucleotide sequence ID" value="NZ_CP101118.1"/>
</dbReference>
<name>A0ABZ2W0L9_9GAMM</name>
<proteinExistence type="predicted"/>
<accession>A0ABZ2W0L9</accession>
<organism evidence="1 2">
    <name type="scientific">Marinobacter metalliresistant</name>
    <dbReference type="NCBI Taxonomy" id="2961995"/>
    <lineage>
        <taxon>Bacteria</taxon>
        <taxon>Pseudomonadati</taxon>
        <taxon>Pseudomonadota</taxon>
        <taxon>Gammaproteobacteria</taxon>
        <taxon>Pseudomonadales</taxon>
        <taxon>Marinobacteraceae</taxon>
        <taxon>Marinobacter</taxon>
    </lineage>
</organism>
<reference evidence="1 2" key="1">
    <citation type="submission" date="2022-07" db="EMBL/GenBank/DDBJ databases">
        <title>A copper resistant bacterium isolated from sediment samples of deep sea hydrothermal areas.</title>
        <authorList>
            <person name="Zeng X."/>
        </authorList>
    </citation>
    <scope>NUCLEOTIDE SEQUENCE [LARGE SCALE GENOMIC DNA]</scope>
    <source>
        <strain evidence="2">CuT 6</strain>
    </source>
</reference>
<keyword evidence="2" id="KW-1185">Reference proteome</keyword>
<evidence type="ECO:0000313" key="1">
    <source>
        <dbReference type="EMBL" id="WZF88056.1"/>
    </source>
</evidence>
<gene>
    <name evidence="1" type="ORF">NLK58_17275</name>
</gene>
<sequence>MNTYCRHKVSQFHESFQRCSFDQDDVALFVVLTRDYAQSGSILRELGDFLAHPKGKDRGIVLKSVKEASGDFEHGLVEYFSNREFYPPVVKGLGTHKELSDDLHKVFELAGITESEFEIDGDSFRDFVFCIIFLLSSFKLKLGRRLFELKVEYAHRLLLYISYESERFPSTFATMPILSLRNVWPAYPYVISDPKYTLENHIVRRFEEGFLGAVAYEDDQTGQSLSAKNFERGKVWPLANSQTKANQ</sequence>